<evidence type="ECO:0000313" key="2">
    <source>
        <dbReference type="Proteomes" id="UP000215377"/>
    </source>
</evidence>
<dbReference type="InterPro" id="IPR027591">
    <property type="entry name" value="CofD-rel_GAK"/>
</dbReference>
<dbReference type="GO" id="GO:0043743">
    <property type="term" value="F:LPPG:FO 2-phospho-L-lactate transferase activity"/>
    <property type="evidence" value="ECO:0007669"/>
    <property type="project" value="InterPro"/>
</dbReference>
<evidence type="ECO:0008006" key="3">
    <source>
        <dbReference type="Google" id="ProtNLM"/>
    </source>
</evidence>
<dbReference type="OrthoDB" id="5413830at2"/>
<sequence length="393" mass="42620">MTRIRVEREMDLPSGLRVLRALSAPHHGPRILFFSGGSALNAISRNLKRYTFNSAHLITPFDSGGSSQILRQSFDMPAIGDLRSRLMALADETVLGQPDIYKLFAHRLPRDAPQRELAAEVRAMTEGKHPLVKAISQPMRKLIQAFLQDFAEQAPADFDYRNASIGNLIIVGGYLGHDRALEPVMFLMSKMVDVRGTVRSVVDANLQLGVELDDGTPVIGQRLITGKEVAPLKQRITRAFLSDGRAEIAPDAISLPKRNRKMISQADVICYSPGSLYSSVVATLLPAGVGRSVAAQPVPKLYLPSLGHDPEALGHDLSDQVAALLAPLRADAGQDVPAHRLISHVLCDSSRKAAECRAVTERHGIPCVTLPLADASGEKYDPGKVSEVLVSLD</sequence>
<evidence type="ECO:0000313" key="1">
    <source>
        <dbReference type="EMBL" id="OWU75000.1"/>
    </source>
</evidence>
<dbReference type="Pfam" id="PF01933">
    <property type="entry name" value="CofD"/>
    <property type="match status" value="1"/>
</dbReference>
<name>A0A225NTT2_9RHOB</name>
<dbReference type="PANTHER" id="PTHR31240">
    <property type="entry name" value="MATERNAL EFFECT EMBRYO ARREST 18"/>
    <property type="match status" value="1"/>
</dbReference>
<keyword evidence="2" id="KW-1185">Reference proteome</keyword>
<dbReference type="NCBIfam" id="TIGR04357">
    <property type="entry name" value="CofD_rel_GAK"/>
    <property type="match status" value="1"/>
</dbReference>
<organism evidence="1 2">
    <name type="scientific">Marinibacterium profundimaris</name>
    <dbReference type="NCBI Taxonomy" id="1679460"/>
    <lineage>
        <taxon>Bacteria</taxon>
        <taxon>Pseudomonadati</taxon>
        <taxon>Pseudomonadota</taxon>
        <taxon>Alphaproteobacteria</taxon>
        <taxon>Rhodobacterales</taxon>
        <taxon>Paracoccaceae</taxon>
        <taxon>Marinibacterium</taxon>
    </lineage>
</organism>
<dbReference type="Proteomes" id="UP000215377">
    <property type="component" value="Unassembled WGS sequence"/>
</dbReference>
<dbReference type="SUPFAM" id="SSF142338">
    <property type="entry name" value="CofD-like"/>
    <property type="match status" value="1"/>
</dbReference>
<dbReference type="RefSeq" id="WP_088649832.1">
    <property type="nucleotide sequence ID" value="NZ_AQQR01000003.1"/>
</dbReference>
<comment type="caution">
    <text evidence="1">The sequence shown here is derived from an EMBL/GenBank/DDBJ whole genome shotgun (WGS) entry which is preliminary data.</text>
</comment>
<accession>A0A225NTT2</accession>
<gene>
    <name evidence="1" type="ORF">ATO3_10700</name>
</gene>
<reference evidence="1 2" key="1">
    <citation type="submission" date="2013-04" db="EMBL/GenBank/DDBJ databases">
        <title>Oceanicola sp. 22II1-22F33 Genome Sequencing.</title>
        <authorList>
            <person name="Lai Q."/>
            <person name="Li G."/>
            <person name="Shao Z."/>
        </authorList>
    </citation>
    <scope>NUCLEOTIDE SEQUENCE [LARGE SCALE GENOMIC DNA]</scope>
    <source>
        <strain evidence="1 2">22II1-22F33</strain>
    </source>
</reference>
<dbReference type="InterPro" id="IPR002882">
    <property type="entry name" value="CofD"/>
</dbReference>
<dbReference type="Gene3D" id="3.40.50.10680">
    <property type="entry name" value="CofD-like domains"/>
    <property type="match status" value="1"/>
</dbReference>
<dbReference type="EMBL" id="AQQR01000003">
    <property type="protein sequence ID" value="OWU75000.1"/>
    <property type="molecule type" value="Genomic_DNA"/>
</dbReference>
<dbReference type="CDD" id="cd07187">
    <property type="entry name" value="YvcK_like"/>
    <property type="match status" value="1"/>
</dbReference>
<dbReference type="AlphaFoldDB" id="A0A225NTT2"/>
<dbReference type="InterPro" id="IPR038136">
    <property type="entry name" value="CofD-like_dom_sf"/>
</dbReference>
<protein>
    <recommendedName>
        <fullName evidence="3">GAK system CofD-like protein</fullName>
    </recommendedName>
</protein>
<dbReference type="PANTHER" id="PTHR31240:SF0">
    <property type="entry name" value="MATERNAL EFFECT EMBRYO ARREST 18"/>
    <property type="match status" value="1"/>
</dbReference>
<proteinExistence type="predicted"/>